<protein>
    <submittedName>
        <fullName evidence="1">Tetratricopeptide repeat protein 39A</fullName>
    </submittedName>
</protein>
<dbReference type="AlphaFoldDB" id="A0AAD9UZ61"/>
<evidence type="ECO:0000313" key="1">
    <source>
        <dbReference type="EMBL" id="KAK2555092.1"/>
    </source>
</evidence>
<sequence length="107" mass="12771">MHRKRRLTKACIMHLHTVQAIQRAAKSIKDALNLCQRHRKKPRWSETLSNWIWNPTYDNMTEEEKHAELCYAECLLLDSLITFIQDENVLSFVWGAFKVRSSYQSYK</sequence>
<dbReference type="Pfam" id="PF10300">
    <property type="entry name" value="Iml2-TPR_39"/>
    <property type="match status" value="1"/>
</dbReference>
<name>A0AAD9UZ61_ACRCE</name>
<dbReference type="EMBL" id="JARQWQ010000065">
    <property type="protein sequence ID" value="KAK2555092.1"/>
    <property type="molecule type" value="Genomic_DNA"/>
</dbReference>
<gene>
    <name evidence="1" type="ORF">P5673_023450</name>
</gene>
<dbReference type="InterPro" id="IPR019412">
    <property type="entry name" value="IML2/TPR_39"/>
</dbReference>
<evidence type="ECO:0000313" key="2">
    <source>
        <dbReference type="Proteomes" id="UP001249851"/>
    </source>
</evidence>
<comment type="caution">
    <text evidence="1">The sequence shown here is derived from an EMBL/GenBank/DDBJ whole genome shotgun (WGS) entry which is preliminary data.</text>
</comment>
<proteinExistence type="predicted"/>
<accession>A0AAD9UZ61</accession>
<dbReference type="PANTHER" id="PTHR31859">
    <property type="entry name" value="TETRATRICOPEPTIDE REPEAT PROTEIN 39 FAMILY MEMBER"/>
    <property type="match status" value="1"/>
</dbReference>
<reference evidence="1" key="1">
    <citation type="journal article" date="2023" name="G3 (Bethesda)">
        <title>Whole genome assembly and annotation of the endangered Caribbean coral Acropora cervicornis.</title>
        <authorList>
            <person name="Selwyn J.D."/>
            <person name="Vollmer S.V."/>
        </authorList>
    </citation>
    <scope>NUCLEOTIDE SEQUENCE</scope>
    <source>
        <strain evidence="1">K2</strain>
    </source>
</reference>
<reference evidence="1" key="2">
    <citation type="journal article" date="2023" name="Science">
        <title>Genomic signatures of disease resistance in endangered staghorn corals.</title>
        <authorList>
            <person name="Vollmer S.V."/>
            <person name="Selwyn J.D."/>
            <person name="Despard B.A."/>
            <person name="Roesel C.L."/>
        </authorList>
    </citation>
    <scope>NUCLEOTIDE SEQUENCE</scope>
    <source>
        <strain evidence="1">K2</strain>
    </source>
</reference>
<keyword evidence="2" id="KW-1185">Reference proteome</keyword>
<dbReference type="Proteomes" id="UP001249851">
    <property type="component" value="Unassembled WGS sequence"/>
</dbReference>
<dbReference type="PANTHER" id="PTHR31859:SF9">
    <property type="entry name" value="TETRATRICOPEPTIDE REPEAT PROTEIN 39B"/>
    <property type="match status" value="1"/>
</dbReference>
<organism evidence="1 2">
    <name type="scientific">Acropora cervicornis</name>
    <name type="common">Staghorn coral</name>
    <dbReference type="NCBI Taxonomy" id="6130"/>
    <lineage>
        <taxon>Eukaryota</taxon>
        <taxon>Metazoa</taxon>
        <taxon>Cnidaria</taxon>
        <taxon>Anthozoa</taxon>
        <taxon>Hexacorallia</taxon>
        <taxon>Scleractinia</taxon>
        <taxon>Astrocoeniina</taxon>
        <taxon>Acroporidae</taxon>
        <taxon>Acropora</taxon>
    </lineage>
</organism>